<evidence type="ECO:0000313" key="1">
    <source>
        <dbReference type="EMBL" id="EDN78304.1"/>
    </source>
</evidence>
<dbReference type="Gene3D" id="3.30.1240.10">
    <property type="match status" value="1"/>
</dbReference>
<dbReference type="NCBIfam" id="TIGR01484">
    <property type="entry name" value="HAD-SF-IIB"/>
    <property type="match status" value="1"/>
</dbReference>
<dbReference type="Proteomes" id="UP000004410">
    <property type="component" value="Unassembled WGS sequence"/>
</dbReference>
<dbReference type="PANTHER" id="PTHR10000">
    <property type="entry name" value="PHOSPHOSERINE PHOSPHATASE"/>
    <property type="match status" value="1"/>
</dbReference>
<evidence type="ECO:0000313" key="2">
    <source>
        <dbReference type="Proteomes" id="UP000004410"/>
    </source>
</evidence>
<dbReference type="InterPro" id="IPR023214">
    <property type="entry name" value="HAD_sf"/>
</dbReference>
<dbReference type="GO" id="GO:0000287">
    <property type="term" value="F:magnesium ion binding"/>
    <property type="evidence" value="ECO:0007669"/>
    <property type="project" value="TreeGrafter"/>
</dbReference>
<protein>
    <submittedName>
        <fullName evidence="1">Cof-like hydrolase</fullName>
    </submittedName>
</protein>
<dbReference type="Pfam" id="PF08282">
    <property type="entry name" value="Hydrolase_3"/>
    <property type="match status" value="1"/>
</dbReference>
<dbReference type="SFLD" id="SFLDG01144">
    <property type="entry name" value="C2.B.4:_PGP_Like"/>
    <property type="match status" value="1"/>
</dbReference>
<comment type="caution">
    <text evidence="1">The sequence shown here is derived from an EMBL/GenBank/DDBJ whole genome shotgun (WGS) entry which is preliminary data.</text>
</comment>
<name>A7B231_MEDG7</name>
<reference evidence="1 2" key="1">
    <citation type="submission" date="2007-04" db="EMBL/GenBank/DDBJ databases">
        <authorList>
            <person name="Fulton L."/>
            <person name="Clifton S."/>
            <person name="Fulton B."/>
            <person name="Xu J."/>
            <person name="Minx P."/>
            <person name="Pepin K.H."/>
            <person name="Johnson M."/>
            <person name="Thiruvilangam P."/>
            <person name="Bhonagiri V."/>
            <person name="Nash W.E."/>
            <person name="Mardis E.R."/>
            <person name="Wilson R.K."/>
        </authorList>
    </citation>
    <scope>NUCLEOTIDE SEQUENCE [LARGE SCALE GENOMIC DNA]</scope>
    <source>
        <strain evidence="1 2">ATCC 29149</strain>
    </source>
</reference>
<dbReference type="SUPFAM" id="SSF56784">
    <property type="entry name" value="HAD-like"/>
    <property type="match status" value="1"/>
</dbReference>
<organism evidence="1 2">
    <name type="scientific">Mediterraneibacter gnavus (strain ATCC 29149 / DSM 114966 / JCM 6515 / VPI C7-9)</name>
    <name type="common">Ruminococcus gnavus</name>
    <dbReference type="NCBI Taxonomy" id="411470"/>
    <lineage>
        <taxon>Bacteria</taxon>
        <taxon>Bacillati</taxon>
        <taxon>Bacillota</taxon>
        <taxon>Clostridia</taxon>
        <taxon>Lachnospirales</taxon>
        <taxon>Lachnospiraceae</taxon>
        <taxon>Mediterraneibacter</taxon>
    </lineage>
</organism>
<dbReference type="EMBL" id="AAYG02000011">
    <property type="protein sequence ID" value="EDN78304.1"/>
    <property type="molecule type" value="Genomic_DNA"/>
</dbReference>
<dbReference type="PROSITE" id="PS01229">
    <property type="entry name" value="COF_2"/>
    <property type="match status" value="1"/>
</dbReference>
<sequence>MMIKLIASDLDGTLLQNGAQALTPRAIDLISRLCDAGIHFVSASGRQYDNQKRVFAPLKDRISFIAENGSICMHQGKVISRATINDDLAARILKEIKKQNHFEIVVSREDTCFIENNVPEFVNHIVNVMHNTTQIVDDITKVDGPILKIAICNMSDSTHIVDKYLKHLQDLFGSEIKVVTSGNIWIDFIAPGSNKGTALQNLMDLFHVKPEECVAFGDQYNDIEMLQLVGTSYAMSNAAPGISYYSTYVTDSVEDVLEDILAQVR</sequence>
<reference evidence="1 2" key="2">
    <citation type="submission" date="2007-06" db="EMBL/GenBank/DDBJ databases">
        <title>Draft genome sequence of Ruminococcus gnavus (ATCC 29149).</title>
        <authorList>
            <person name="Sudarsanam P."/>
            <person name="Ley R."/>
            <person name="Guruge J."/>
            <person name="Turnbaugh P.J."/>
            <person name="Mahowald M."/>
            <person name="Liep D."/>
            <person name="Gordon J."/>
        </authorList>
    </citation>
    <scope>NUCLEOTIDE SEQUENCE [LARGE SCALE GENOMIC DNA]</scope>
    <source>
        <strain evidence="1 2">ATCC 29149</strain>
    </source>
</reference>
<dbReference type="PaxDb" id="411470-RUMGNA_01608"/>
<keyword evidence="1" id="KW-0378">Hydrolase</keyword>
<accession>A7B231</accession>
<gene>
    <name evidence="1" type="ORF">RUMGNA_01608</name>
</gene>
<dbReference type="InterPro" id="IPR036412">
    <property type="entry name" value="HAD-like_sf"/>
</dbReference>
<dbReference type="AlphaFoldDB" id="A7B231"/>
<dbReference type="InterPro" id="IPR000150">
    <property type="entry name" value="Cof"/>
</dbReference>
<dbReference type="PANTHER" id="PTHR10000:SF53">
    <property type="entry name" value="5-AMINO-6-(5-PHOSPHO-D-RIBITYLAMINO)URACIL PHOSPHATASE YBJI-RELATED"/>
    <property type="match status" value="1"/>
</dbReference>
<dbReference type="GO" id="GO:0016791">
    <property type="term" value="F:phosphatase activity"/>
    <property type="evidence" value="ECO:0007669"/>
    <property type="project" value="UniProtKB-ARBA"/>
</dbReference>
<dbReference type="SFLD" id="SFLDG01140">
    <property type="entry name" value="C2.B:_Phosphomannomutase_and_P"/>
    <property type="match status" value="1"/>
</dbReference>
<dbReference type="InterPro" id="IPR006379">
    <property type="entry name" value="HAD-SF_hydro_IIB"/>
</dbReference>
<proteinExistence type="predicted"/>
<dbReference type="NCBIfam" id="TIGR00099">
    <property type="entry name" value="Cof-subfamily"/>
    <property type="match status" value="1"/>
</dbReference>
<dbReference type="Gene3D" id="3.40.50.1000">
    <property type="entry name" value="HAD superfamily/HAD-like"/>
    <property type="match status" value="1"/>
</dbReference>
<dbReference type="SFLD" id="SFLDS00003">
    <property type="entry name" value="Haloacid_Dehalogenase"/>
    <property type="match status" value="1"/>
</dbReference>
<dbReference type="GO" id="GO:0005829">
    <property type="term" value="C:cytosol"/>
    <property type="evidence" value="ECO:0007669"/>
    <property type="project" value="TreeGrafter"/>
</dbReference>
<dbReference type="eggNOG" id="COG0561">
    <property type="taxonomic scope" value="Bacteria"/>
</dbReference>